<feature type="domain" description="C-type lectin" evidence="2">
    <location>
        <begin position="26"/>
        <end position="144"/>
    </location>
</feature>
<sequence>MLRFYIKLVFTYCCVIFYLSQVFGYAPSKAYFFENENFLPWHEAEEFCNKKGMHLFTISNEGDHLFLKNFIQQKYNRLLPYWTGAYKVSNTFTWHSTGEPIKYFIWHENEPNDKSGDERCIHTWENDFDWNDNDCIVRLPFICEI</sequence>
<reference evidence="4" key="1">
    <citation type="submission" date="2014-03" db="EMBL/GenBank/DDBJ databases">
        <authorList>
            <person name="Aksoy S."/>
            <person name="Warren W."/>
            <person name="Wilson R.K."/>
        </authorList>
    </citation>
    <scope>NUCLEOTIDE SEQUENCE [LARGE SCALE GENOMIC DNA]</scope>
    <source>
        <strain evidence="4">IAEA</strain>
    </source>
</reference>
<dbReference type="AlphaFoldDB" id="A0A1A9WD05"/>
<protein>
    <submittedName>
        <fullName evidence="3">C-type lectin domain-containing protein</fullName>
    </submittedName>
</protein>
<dbReference type="EnsemblMetazoa" id="GBRI015050-RA">
    <property type="protein sequence ID" value="GBRI015050-PA"/>
    <property type="gene ID" value="GBRI015050"/>
</dbReference>
<evidence type="ECO:0000256" key="1">
    <source>
        <dbReference type="ARBA" id="ARBA00023157"/>
    </source>
</evidence>
<keyword evidence="4" id="KW-1185">Reference proteome</keyword>
<dbReference type="VEuPathDB" id="VectorBase:GBRI015050"/>
<accession>A0A1A9WD05</accession>
<dbReference type="PANTHER" id="PTHR22802">
    <property type="entry name" value="C-TYPE LECTIN SUPERFAMILY MEMBER"/>
    <property type="match status" value="1"/>
</dbReference>
<reference evidence="3" key="2">
    <citation type="submission" date="2020-05" db="UniProtKB">
        <authorList>
            <consortium name="EnsemblMetazoa"/>
        </authorList>
    </citation>
    <scope>IDENTIFICATION</scope>
    <source>
        <strain evidence="3">IAEA</strain>
    </source>
</reference>
<proteinExistence type="predicted"/>
<dbReference type="InterPro" id="IPR001304">
    <property type="entry name" value="C-type_lectin-like"/>
</dbReference>
<dbReference type="PROSITE" id="PS50041">
    <property type="entry name" value="C_TYPE_LECTIN_2"/>
    <property type="match status" value="1"/>
</dbReference>
<name>A0A1A9WD05_9MUSC</name>
<organism evidence="3 4">
    <name type="scientific">Glossina brevipalpis</name>
    <dbReference type="NCBI Taxonomy" id="37001"/>
    <lineage>
        <taxon>Eukaryota</taxon>
        <taxon>Metazoa</taxon>
        <taxon>Ecdysozoa</taxon>
        <taxon>Arthropoda</taxon>
        <taxon>Hexapoda</taxon>
        <taxon>Insecta</taxon>
        <taxon>Pterygota</taxon>
        <taxon>Neoptera</taxon>
        <taxon>Endopterygota</taxon>
        <taxon>Diptera</taxon>
        <taxon>Brachycera</taxon>
        <taxon>Muscomorpha</taxon>
        <taxon>Hippoboscoidea</taxon>
        <taxon>Glossinidae</taxon>
        <taxon>Glossina</taxon>
    </lineage>
</organism>
<dbReference type="Pfam" id="PF00059">
    <property type="entry name" value="Lectin_C"/>
    <property type="match status" value="1"/>
</dbReference>
<dbReference type="Proteomes" id="UP000091820">
    <property type="component" value="Unassembled WGS sequence"/>
</dbReference>
<dbReference type="Gene3D" id="3.10.100.10">
    <property type="entry name" value="Mannose-Binding Protein A, subunit A"/>
    <property type="match status" value="1"/>
</dbReference>
<keyword evidence="1" id="KW-1015">Disulfide bond</keyword>
<evidence type="ECO:0000313" key="3">
    <source>
        <dbReference type="EnsemblMetazoa" id="GBRI015050-PA"/>
    </source>
</evidence>
<evidence type="ECO:0000259" key="2">
    <source>
        <dbReference type="PROSITE" id="PS50041"/>
    </source>
</evidence>
<dbReference type="STRING" id="37001.A0A1A9WD05"/>
<dbReference type="InterPro" id="IPR018378">
    <property type="entry name" value="C-type_lectin_CS"/>
</dbReference>
<evidence type="ECO:0000313" key="4">
    <source>
        <dbReference type="Proteomes" id="UP000091820"/>
    </source>
</evidence>
<dbReference type="CDD" id="cd00037">
    <property type="entry name" value="CLECT"/>
    <property type="match status" value="1"/>
</dbReference>
<dbReference type="SMART" id="SM00034">
    <property type="entry name" value="CLECT"/>
    <property type="match status" value="1"/>
</dbReference>
<dbReference type="PROSITE" id="PS00615">
    <property type="entry name" value="C_TYPE_LECTIN_1"/>
    <property type="match status" value="1"/>
</dbReference>
<dbReference type="InterPro" id="IPR016187">
    <property type="entry name" value="CTDL_fold"/>
</dbReference>
<dbReference type="InterPro" id="IPR051004">
    <property type="entry name" value="DC-SIGN_domain-containing"/>
</dbReference>
<dbReference type="PANTHER" id="PTHR22802:SF379">
    <property type="entry name" value="CHONDROITIN SULFATE PROTEOGLYCAN 2 ISOFORM X1"/>
    <property type="match status" value="1"/>
</dbReference>
<dbReference type="InterPro" id="IPR016186">
    <property type="entry name" value="C-type_lectin-like/link_sf"/>
</dbReference>
<dbReference type="SUPFAM" id="SSF56436">
    <property type="entry name" value="C-type lectin-like"/>
    <property type="match status" value="1"/>
</dbReference>